<evidence type="ECO:0000313" key="2">
    <source>
        <dbReference type="Proteomes" id="UP000663992"/>
    </source>
</evidence>
<dbReference type="InterPro" id="IPR011990">
    <property type="entry name" value="TPR-like_helical_dom_sf"/>
</dbReference>
<proteinExistence type="predicted"/>
<evidence type="ECO:0008006" key="3">
    <source>
        <dbReference type="Google" id="ProtNLM"/>
    </source>
</evidence>
<dbReference type="SMART" id="SM00028">
    <property type="entry name" value="TPR"/>
    <property type="match status" value="3"/>
</dbReference>
<dbReference type="RefSeq" id="WP_206596316.1">
    <property type="nucleotide sequence ID" value="NZ_JAFKCS010000058.1"/>
</dbReference>
<keyword evidence="2" id="KW-1185">Reference proteome</keyword>
<organism evidence="1 2">
    <name type="scientific">Bowmanella yangjiangensis</name>
    <dbReference type="NCBI Taxonomy" id="2811230"/>
    <lineage>
        <taxon>Bacteria</taxon>
        <taxon>Pseudomonadati</taxon>
        <taxon>Pseudomonadota</taxon>
        <taxon>Gammaproteobacteria</taxon>
        <taxon>Alteromonadales</taxon>
        <taxon>Alteromonadaceae</taxon>
        <taxon>Bowmanella</taxon>
    </lineage>
</organism>
<evidence type="ECO:0000313" key="1">
    <source>
        <dbReference type="EMBL" id="MBN7822380.1"/>
    </source>
</evidence>
<dbReference type="Gene3D" id="1.25.40.10">
    <property type="entry name" value="Tetratricopeptide repeat domain"/>
    <property type="match status" value="1"/>
</dbReference>
<protein>
    <recommendedName>
        <fullName evidence="3">Tetratricopeptide repeat protein</fullName>
    </recommendedName>
</protein>
<dbReference type="EMBL" id="JAFKCS010000058">
    <property type="protein sequence ID" value="MBN7822380.1"/>
    <property type="molecule type" value="Genomic_DNA"/>
</dbReference>
<gene>
    <name evidence="1" type="ORF">J0A65_21115</name>
</gene>
<comment type="caution">
    <text evidence="1">The sequence shown here is derived from an EMBL/GenBank/DDBJ whole genome shotgun (WGS) entry which is preliminary data.</text>
</comment>
<dbReference type="Proteomes" id="UP000663992">
    <property type="component" value="Unassembled WGS sequence"/>
</dbReference>
<dbReference type="InterPro" id="IPR019734">
    <property type="entry name" value="TPR_rpt"/>
</dbReference>
<dbReference type="SUPFAM" id="SSF48452">
    <property type="entry name" value="TPR-like"/>
    <property type="match status" value="1"/>
</dbReference>
<reference evidence="1 2" key="1">
    <citation type="submission" date="2021-03" db="EMBL/GenBank/DDBJ databases">
        <title>novel species isolated from a fishpond in China.</title>
        <authorList>
            <person name="Lu H."/>
            <person name="Cai Z."/>
        </authorList>
    </citation>
    <scope>NUCLEOTIDE SEQUENCE [LARGE SCALE GENOMIC DNA]</scope>
    <source>
        <strain evidence="1 2">Y57</strain>
    </source>
</reference>
<accession>A0ABS3CZ38</accession>
<sequence>MDSEELYKKAMELESRGEHKTAISTYEEIIKKSNDPRHFIAFGVCLQKCGHWKQSIEALEKGISLKPHYCEGDARLFLAKALFKSGKKGRAIKQWQHVSRMQSEYPSYESVQNEARKMLAQHA</sequence>
<name>A0ABS3CZ38_9ALTE</name>